<dbReference type="EMBL" id="JADBJN010000001">
    <property type="protein sequence ID" value="KAG5680910.1"/>
    <property type="molecule type" value="Genomic_DNA"/>
</dbReference>
<dbReference type="SMART" id="SM00028">
    <property type="entry name" value="TPR"/>
    <property type="match status" value="9"/>
</dbReference>
<dbReference type="AlphaFoldDB" id="A0A9J6CH40"/>
<dbReference type="OrthoDB" id="1926212at2759"/>
<keyword evidence="2 3" id="KW-0802">TPR repeat</keyword>
<feature type="compositionally biased region" description="Polar residues" evidence="4">
    <location>
        <begin position="751"/>
        <end position="761"/>
    </location>
</feature>
<dbReference type="Pfam" id="PF13176">
    <property type="entry name" value="TPR_7"/>
    <property type="match status" value="1"/>
</dbReference>
<accession>A0A9J6CH40</accession>
<feature type="repeat" description="TPR" evidence="3">
    <location>
        <begin position="542"/>
        <end position="575"/>
    </location>
</feature>
<feature type="repeat" description="TPR" evidence="3">
    <location>
        <begin position="506"/>
        <end position="539"/>
    </location>
</feature>
<dbReference type="InterPro" id="IPR013105">
    <property type="entry name" value="TPR_2"/>
</dbReference>
<comment type="caution">
    <text evidence="5">The sequence shown here is derived from an EMBL/GenBank/DDBJ whole genome shotgun (WGS) entry which is preliminary data.</text>
</comment>
<dbReference type="GO" id="GO:0019894">
    <property type="term" value="F:kinesin binding"/>
    <property type="evidence" value="ECO:0007669"/>
    <property type="project" value="TreeGrafter"/>
</dbReference>
<dbReference type="Pfam" id="PF07719">
    <property type="entry name" value="TPR_2"/>
    <property type="match status" value="1"/>
</dbReference>
<dbReference type="InterPro" id="IPR011990">
    <property type="entry name" value="TPR-like_helical_dom_sf"/>
</dbReference>
<organism evidence="5 6">
    <name type="scientific">Polypedilum vanderplanki</name>
    <name type="common">Sleeping chironomid midge</name>
    <dbReference type="NCBI Taxonomy" id="319348"/>
    <lineage>
        <taxon>Eukaryota</taxon>
        <taxon>Metazoa</taxon>
        <taxon>Ecdysozoa</taxon>
        <taxon>Arthropoda</taxon>
        <taxon>Hexapoda</taxon>
        <taxon>Insecta</taxon>
        <taxon>Pterygota</taxon>
        <taxon>Neoptera</taxon>
        <taxon>Endopterygota</taxon>
        <taxon>Diptera</taxon>
        <taxon>Nematocera</taxon>
        <taxon>Chironomoidea</taxon>
        <taxon>Chironomidae</taxon>
        <taxon>Chironominae</taxon>
        <taxon>Polypedilum</taxon>
        <taxon>Polypedilum</taxon>
    </lineage>
</organism>
<dbReference type="GO" id="GO:0042073">
    <property type="term" value="P:intraciliary transport"/>
    <property type="evidence" value="ECO:0007669"/>
    <property type="project" value="TreeGrafter"/>
</dbReference>
<evidence type="ECO:0000313" key="6">
    <source>
        <dbReference type="Proteomes" id="UP001107558"/>
    </source>
</evidence>
<evidence type="ECO:0008006" key="7">
    <source>
        <dbReference type="Google" id="ProtNLM"/>
    </source>
</evidence>
<evidence type="ECO:0000256" key="1">
    <source>
        <dbReference type="ARBA" id="ARBA00022737"/>
    </source>
</evidence>
<dbReference type="Gene3D" id="1.25.40.10">
    <property type="entry name" value="Tetratricopeptide repeat domain"/>
    <property type="match status" value="3"/>
</dbReference>
<feature type="repeat" description="TPR" evidence="3">
    <location>
        <begin position="576"/>
        <end position="609"/>
    </location>
</feature>
<feature type="compositionally biased region" description="Low complexity" evidence="4">
    <location>
        <begin position="725"/>
        <end position="740"/>
    </location>
</feature>
<dbReference type="GO" id="GO:0036064">
    <property type="term" value="C:ciliary basal body"/>
    <property type="evidence" value="ECO:0007669"/>
    <property type="project" value="TreeGrafter"/>
</dbReference>
<proteinExistence type="predicted"/>
<dbReference type="SUPFAM" id="SSF48452">
    <property type="entry name" value="TPR-like"/>
    <property type="match status" value="3"/>
</dbReference>
<dbReference type="GO" id="GO:0097546">
    <property type="term" value="C:ciliary base"/>
    <property type="evidence" value="ECO:0007669"/>
    <property type="project" value="TreeGrafter"/>
</dbReference>
<dbReference type="GO" id="GO:0097730">
    <property type="term" value="C:non-motile cilium"/>
    <property type="evidence" value="ECO:0007669"/>
    <property type="project" value="TreeGrafter"/>
</dbReference>
<dbReference type="Proteomes" id="UP001107558">
    <property type="component" value="Chromosome 1"/>
</dbReference>
<dbReference type="PANTHER" id="PTHR44117">
    <property type="entry name" value="INTRAFLAGELLAR TRANSPORT PROTEIN 88 HOMOLOG"/>
    <property type="match status" value="1"/>
</dbReference>
<dbReference type="InterPro" id="IPR019734">
    <property type="entry name" value="TPR_rpt"/>
</dbReference>
<protein>
    <recommendedName>
        <fullName evidence="7">No mechanoreceptor potential B</fullName>
    </recommendedName>
</protein>
<dbReference type="GO" id="GO:1905515">
    <property type="term" value="P:non-motile cilium assembly"/>
    <property type="evidence" value="ECO:0007669"/>
    <property type="project" value="TreeGrafter"/>
</dbReference>
<dbReference type="PROSITE" id="PS50005">
    <property type="entry name" value="TPR"/>
    <property type="match status" value="4"/>
</dbReference>
<keyword evidence="1" id="KW-0677">Repeat</keyword>
<name>A0A9J6CH40_POLVA</name>
<feature type="repeat" description="TPR" evidence="3">
    <location>
        <begin position="220"/>
        <end position="253"/>
    </location>
</feature>
<dbReference type="PANTHER" id="PTHR44117:SF1">
    <property type="entry name" value="INTRAFLAGELLAR TRANSPORT PROTEIN 88 HOMOLOG"/>
    <property type="match status" value="1"/>
</dbReference>
<sequence length="810" mass="92221">MQSAKRTITSGNRVREVDLYSGFNKNVVNLFDNANQDDEAYQSALKVSSYGKRTTTPKTNWIGERLRTGEIPSTAMARARPSTAVRAVGFSSETFLFDPFNQTAKKTVVLETKKEDTPEQKYKNIEKKIFQLLEESILASTGAKPDVIGGLAKAKEASSMDRTLLRMRNQSGANNFTHNFDLTYAVLFNLANLYYKNEMFIEALNTYTLMTKNKMFPNVNRLKINMGNIYFQLGLFSKAIKMYRMALDQVPGNQKELRLKITHNIGILFVKMGQYSDAATSFEFIMAEKGDIKSGLHLVLCYYALGDVEKMKKAFQYLLDVPIDFNDEEKLINSSTNPSHEYIYNAISSDELHSYELKLRNHAQRSVLITVNLISSVIENNFNDGYTWCVETIKYSGFSRLATELEINKALIFLKLDDVNQAIDALKYFEKKDSSVAVNAAINLTFIYLLKRDLETAEKYAESARKLDSYNPHAFVNSGVCEMMREKYDIAKFMFNNALEIDATLFEALYNMGLIYKKTGDFEEALNYFHKLNSNLGHQQHPEIIYQIGNVYELMGDVSAALEWYHQLLGIVQSDAGVLKKVGELYESKGERQQAFHYHLESYRLYPSDVSLVNWIGSHFIELQIAEKAISFFEKAVLNNPNDSYFLLRVAGSYRKINSQKSMQLFQQIHEKFPENVDCLRALIHLTHTQGMHELHDAYADKLEKIEKQKEVRQRINSAIRPNTSLHSRLSGSGKSSGGSSHHGHHGGVVENSTPIVNYANSPNVNSPIDYSYSDPLEADNNFNKRPMTSGRRIVESYSDDEIDDELLPI</sequence>
<evidence type="ECO:0000313" key="5">
    <source>
        <dbReference type="EMBL" id="KAG5680910.1"/>
    </source>
</evidence>
<evidence type="ECO:0000256" key="2">
    <source>
        <dbReference type="ARBA" id="ARBA00022803"/>
    </source>
</evidence>
<keyword evidence="6" id="KW-1185">Reference proteome</keyword>
<dbReference type="PROSITE" id="PS50293">
    <property type="entry name" value="TPR_REGION"/>
    <property type="match status" value="1"/>
</dbReference>
<dbReference type="FunFam" id="1.25.40.10:FF:000468">
    <property type="entry name" value="Intraflagellar transport 88 homolog"/>
    <property type="match status" value="1"/>
</dbReference>
<gene>
    <name evidence="5" type="ORF">PVAND_010388</name>
</gene>
<dbReference type="GO" id="GO:0005814">
    <property type="term" value="C:centriole"/>
    <property type="evidence" value="ECO:0007669"/>
    <property type="project" value="TreeGrafter"/>
</dbReference>
<feature type="region of interest" description="Disordered" evidence="4">
    <location>
        <begin position="719"/>
        <end position="761"/>
    </location>
</feature>
<evidence type="ECO:0000256" key="3">
    <source>
        <dbReference type="PROSITE-ProRule" id="PRU00339"/>
    </source>
</evidence>
<evidence type="ECO:0000256" key="4">
    <source>
        <dbReference type="SAM" id="MobiDB-lite"/>
    </source>
</evidence>
<dbReference type="Pfam" id="PF13424">
    <property type="entry name" value="TPR_12"/>
    <property type="match status" value="1"/>
</dbReference>
<reference evidence="5" key="1">
    <citation type="submission" date="2021-03" db="EMBL/GenBank/DDBJ databases">
        <title>Chromosome level genome of the anhydrobiotic midge Polypedilum vanderplanki.</title>
        <authorList>
            <person name="Yoshida Y."/>
            <person name="Kikawada T."/>
            <person name="Gusev O."/>
        </authorList>
    </citation>
    <scope>NUCLEOTIDE SEQUENCE</scope>
    <source>
        <strain evidence="5">NIAS01</strain>
        <tissue evidence="5">Whole body or cell culture</tissue>
    </source>
</reference>